<accession>A0A4R7B302</accession>
<sequence length="218" mass="24094">MTIKAVLFDHDGTLVDSEIIHYRLWCEVLGAHDVELSLDDYRQHYVGVPGDENARDMVRRFGLSAAPDALFTAKDDATRAYLHARAFPLMPGVPEVLQACRRRRCDLAVVTGANAQGVTASLREHNCFAHFATMVTRDDVAYSKPEPDVYLLALERLELLPSECVAVEDTEAGLQAALAAGLRCVAVPTDLSREQDFTGASARCDSLMDAWAWIDRQD</sequence>
<dbReference type="InterPro" id="IPR006439">
    <property type="entry name" value="HAD-SF_hydro_IA"/>
</dbReference>
<name>A0A4R7B302_9NEIS</name>
<dbReference type="EMBL" id="SNZP01000011">
    <property type="protein sequence ID" value="TDR76544.1"/>
    <property type="molecule type" value="Genomic_DNA"/>
</dbReference>
<gene>
    <name evidence="1" type="ORF">DFP86_111127</name>
</gene>
<dbReference type="Gene3D" id="1.10.150.240">
    <property type="entry name" value="Putative phosphatase, domain 2"/>
    <property type="match status" value="1"/>
</dbReference>
<dbReference type="PANTHER" id="PTHR43481">
    <property type="entry name" value="FRUCTOSE-1-PHOSPHATE PHOSPHATASE"/>
    <property type="match status" value="1"/>
</dbReference>
<dbReference type="SFLD" id="SFLDG01135">
    <property type="entry name" value="C1.5.6:_HAD__Beta-PGM__Phospha"/>
    <property type="match status" value="1"/>
</dbReference>
<dbReference type="SFLD" id="SFLDG01129">
    <property type="entry name" value="C1.5:_HAD__Beta-PGM__Phosphata"/>
    <property type="match status" value="1"/>
</dbReference>
<dbReference type="Proteomes" id="UP000295611">
    <property type="component" value="Unassembled WGS sequence"/>
</dbReference>
<dbReference type="RefSeq" id="WP_133682290.1">
    <property type="nucleotide sequence ID" value="NZ_SNZP01000011.1"/>
</dbReference>
<dbReference type="AlphaFoldDB" id="A0A4R7B302"/>
<evidence type="ECO:0000313" key="1">
    <source>
        <dbReference type="EMBL" id="TDR76544.1"/>
    </source>
</evidence>
<dbReference type="PRINTS" id="PR00413">
    <property type="entry name" value="HADHALOGNASE"/>
</dbReference>
<protein>
    <submittedName>
        <fullName evidence="1">HAD superfamily hydrolase (TIGR01509 family)</fullName>
    </submittedName>
</protein>
<keyword evidence="1" id="KW-0378">Hydrolase</keyword>
<dbReference type="InterPro" id="IPR036412">
    <property type="entry name" value="HAD-like_sf"/>
</dbReference>
<comment type="caution">
    <text evidence="1">The sequence shown here is derived from an EMBL/GenBank/DDBJ whole genome shotgun (WGS) entry which is preliminary data.</text>
</comment>
<keyword evidence="2" id="KW-1185">Reference proteome</keyword>
<dbReference type="OrthoDB" id="9800058at2"/>
<dbReference type="Pfam" id="PF00702">
    <property type="entry name" value="Hydrolase"/>
    <property type="match status" value="1"/>
</dbReference>
<dbReference type="InterPro" id="IPR023214">
    <property type="entry name" value="HAD_sf"/>
</dbReference>
<reference evidence="1 2" key="1">
    <citation type="submission" date="2019-03" db="EMBL/GenBank/DDBJ databases">
        <title>Genomic Encyclopedia of Type Strains, Phase III (KMG-III): the genomes of soil and plant-associated and newly described type strains.</title>
        <authorList>
            <person name="Whitman W."/>
        </authorList>
    </citation>
    <scope>NUCLEOTIDE SEQUENCE [LARGE SCALE GENOMIC DNA]</scope>
    <source>
        <strain evidence="1 2">CECT 8976</strain>
    </source>
</reference>
<proteinExistence type="predicted"/>
<dbReference type="InterPro" id="IPR023198">
    <property type="entry name" value="PGP-like_dom2"/>
</dbReference>
<dbReference type="SFLD" id="SFLDS00003">
    <property type="entry name" value="Haloacid_Dehalogenase"/>
    <property type="match status" value="1"/>
</dbReference>
<dbReference type="SUPFAM" id="SSF56784">
    <property type="entry name" value="HAD-like"/>
    <property type="match status" value="1"/>
</dbReference>
<dbReference type="GO" id="GO:0050308">
    <property type="term" value="F:sugar-phosphatase activity"/>
    <property type="evidence" value="ECO:0007669"/>
    <property type="project" value="TreeGrafter"/>
</dbReference>
<dbReference type="PANTHER" id="PTHR43481:SF4">
    <property type="entry name" value="GLYCEROL-1-PHOSPHATE PHOSPHOHYDROLASE 1-RELATED"/>
    <property type="match status" value="1"/>
</dbReference>
<organism evidence="1 2">
    <name type="scientific">Paludibacterium purpuratum</name>
    <dbReference type="NCBI Taxonomy" id="1144873"/>
    <lineage>
        <taxon>Bacteria</taxon>
        <taxon>Pseudomonadati</taxon>
        <taxon>Pseudomonadota</taxon>
        <taxon>Betaproteobacteria</taxon>
        <taxon>Neisseriales</taxon>
        <taxon>Chromobacteriaceae</taxon>
        <taxon>Paludibacterium</taxon>
    </lineage>
</organism>
<dbReference type="InterPro" id="IPR051806">
    <property type="entry name" value="HAD-like_SPP"/>
</dbReference>
<evidence type="ECO:0000313" key="2">
    <source>
        <dbReference type="Proteomes" id="UP000295611"/>
    </source>
</evidence>
<dbReference type="Gene3D" id="3.40.50.1000">
    <property type="entry name" value="HAD superfamily/HAD-like"/>
    <property type="match status" value="1"/>
</dbReference>
<dbReference type="NCBIfam" id="TIGR01509">
    <property type="entry name" value="HAD-SF-IA-v3"/>
    <property type="match status" value="1"/>
</dbReference>